<protein>
    <recommendedName>
        <fullName evidence="3">C3H1-type domain-containing protein</fullName>
    </recommendedName>
</protein>
<gene>
    <name evidence="4" type="ORF">EMPS_09462</name>
</gene>
<dbReference type="EMBL" id="BQFW01000013">
    <property type="protein sequence ID" value="GJJ77103.1"/>
    <property type="molecule type" value="Genomic_DNA"/>
</dbReference>
<evidence type="ECO:0000313" key="5">
    <source>
        <dbReference type="Proteomes" id="UP000827284"/>
    </source>
</evidence>
<keyword evidence="1" id="KW-0479">Metal-binding</keyword>
<keyword evidence="2" id="KW-0732">Signal</keyword>
<feature type="signal peptide" evidence="2">
    <location>
        <begin position="1"/>
        <end position="20"/>
    </location>
</feature>
<proteinExistence type="predicted"/>
<organism evidence="4 5">
    <name type="scientific">Entomortierella parvispora</name>
    <dbReference type="NCBI Taxonomy" id="205924"/>
    <lineage>
        <taxon>Eukaryota</taxon>
        <taxon>Fungi</taxon>
        <taxon>Fungi incertae sedis</taxon>
        <taxon>Mucoromycota</taxon>
        <taxon>Mortierellomycotina</taxon>
        <taxon>Mortierellomycetes</taxon>
        <taxon>Mortierellales</taxon>
        <taxon>Mortierellaceae</taxon>
        <taxon>Entomortierella</taxon>
    </lineage>
</organism>
<accession>A0A9P3HIL4</accession>
<sequence>MRTSVLSLLSCAVLASQALAHSMMTVPRGRGNLEWFGTCASGFGCHGPCESKRALSPILNDPTYPIQTIRRGDTLTIHWQRFNHPGGFVRLAMVPFEESDDWAAFNSASYSKFSCYESNCGPDDVNDSYFGPMNGPGDGLCSTSFTVPQDLPDGKVTLQWIWYGGGVYYGQPESGFGEYYTCTDYVVQGGQEQLPRGSMGEQKIWQGGDASNPGTDVCKYWSSNRIGDCSFGDQKPANPRPDDLLSQSLEPCSRSGSFVGKAAEFDSRGGVMRKKRWGRGIRSDAYVNAKINQTGTPLDG</sequence>
<feature type="zinc finger region" description="C3H1-type" evidence="1">
    <location>
        <begin position="212"/>
        <end position="234"/>
    </location>
</feature>
<keyword evidence="1" id="KW-0862">Zinc</keyword>
<comment type="caution">
    <text evidence="4">The sequence shown here is derived from an EMBL/GenBank/DDBJ whole genome shotgun (WGS) entry which is preliminary data.</text>
</comment>
<dbReference type="InterPro" id="IPR000571">
    <property type="entry name" value="Znf_CCCH"/>
</dbReference>
<keyword evidence="1" id="KW-0863">Zinc-finger</keyword>
<evidence type="ECO:0000313" key="4">
    <source>
        <dbReference type="EMBL" id="GJJ77103.1"/>
    </source>
</evidence>
<evidence type="ECO:0000256" key="2">
    <source>
        <dbReference type="SAM" id="SignalP"/>
    </source>
</evidence>
<feature type="chain" id="PRO_5040217604" description="C3H1-type domain-containing protein" evidence="2">
    <location>
        <begin position="21"/>
        <end position="300"/>
    </location>
</feature>
<reference evidence="4" key="1">
    <citation type="submission" date="2021-11" db="EMBL/GenBank/DDBJ databases">
        <authorList>
            <person name="Herlambang A."/>
            <person name="Guo Y."/>
            <person name="Takashima Y."/>
            <person name="Nishizawa T."/>
        </authorList>
    </citation>
    <scope>NUCLEOTIDE SEQUENCE</scope>
    <source>
        <strain evidence="4">E1425</strain>
    </source>
</reference>
<evidence type="ECO:0000259" key="3">
    <source>
        <dbReference type="PROSITE" id="PS50103"/>
    </source>
</evidence>
<feature type="domain" description="C3H1-type" evidence="3">
    <location>
        <begin position="212"/>
        <end position="234"/>
    </location>
</feature>
<dbReference type="Gene3D" id="2.70.50.70">
    <property type="match status" value="1"/>
</dbReference>
<keyword evidence="5" id="KW-1185">Reference proteome</keyword>
<dbReference type="GO" id="GO:0008270">
    <property type="term" value="F:zinc ion binding"/>
    <property type="evidence" value="ECO:0007669"/>
    <property type="project" value="UniProtKB-KW"/>
</dbReference>
<dbReference type="OrthoDB" id="2342176at2759"/>
<reference evidence="4" key="2">
    <citation type="journal article" date="2022" name="Microbiol. Resour. Announc.">
        <title>Whole-Genome Sequence of Entomortierella parvispora E1425, a Mucoromycotan Fungus Associated with Burkholderiaceae-Related Endosymbiotic Bacteria.</title>
        <authorList>
            <person name="Herlambang A."/>
            <person name="Guo Y."/>
            <person name="Takashima Y."/>
            <person name="Narisawa K."/>
            <person name="Ohta H."/>
            <person name="Nishizawa T."/>
        </authorList>
    </citation>
    <scope>NUCLEOTIDE SEQUENCE</scope>
    <source>
        <strain evidence="4">E1425</strain>
    </source>
</reference>
<dbReference type="Proteomes" id="UP000827284">
    <property type="component" value="Unassembled WGS sequence"/>
</dbReference>
<dbReference type="PROSITE" id="PS50103">
    <property type="entry name" value="ZF_C3H1"/>
    <property type="match status" value="1"/>
</dbReference>
<dbReference type="AlphaFoldDB" id="A0A9P3HIL4"/>
<name>A0A9P3HIL4_9FUNG</name>
<evidence type="ECO:0000256" key="1">
    <source>
        <dbReference type="PROSITE-ProRule" id="PRU00723"/>
    </source>
</evidence>